<evidence type="ECO:0000256" key="7">
    <source>
        <dbReference type="ARBA" id="ARBA00034126"/>
    </source>
</evidence>
<dbReference type="InterPro" id="IPR036236">
    <property type="entry name" value="Znf_C2H2_sf"/>
</dbReference>
<evidence type="ECO:0000313" key="11">
    <source>
        <dbReference type="RefSeq" id="XP_028967691.1"/>
    </source>
</evidence>
<dbReference type="Pfam" id="PF12874">
    <property type="entry name" value="zf-met"/>
    <property type="match status" value="1"/>
</dbReference>
<dbReference type="GeneID" id="100900696"/>
<organism evidence="10 11">
    <name type="scientific">Galendromus occidentalis</name>
    <name type="common">western predatory mite</name>
    <dbReference type="NCBI Taxonomy" id="34638"/>
    <lineage>
        <taxon>Eukaryota</taxon>
        <taxon>Metazoa</taxon>
        <taxon>Ecdysozoa</taxon>
        <taxon>Arthropoda</taxon>
        <taxon>Chelicerata</taxon>
        <taxon>Arachnida</taxon>
        <taxon>Acari</taxon>
        <taxon>Parasitiformes</taxon>
        <taxon>Mesostigmata</taxon>
        <taxon>Gamasina</taxon>
        <taxon>Phytoseioidea</taxon>
        <taxon>Phytoseiidae</taxon>
        <taxon>Typhlodrominae</taxon>
        <taxon>Galendromus</taxon>
    </lineage>
</organism>
<evidence type="ECO:0000256" key="3">
    <source>
        <dbReference type="ARBA" id="ARBA00022517"/>
    </source>
</evidence>
<evidence type="ECO:0000256" key="1">
    <source>
        <dbReference type="ARBA" id="ARBA00004496"/>
    </source>
</evidence>
<dbReference type="PANTHER" id="PTHR13182:SF8">
    <property type="entry name" value="CYTOPLASMIC 60S SUBUNIT BIOGENESIS FACTOR ZNF622"/>
    <property type="match status" value="1"/>
</dbReference>
<dbReference type="SMART" id="SM00451">
    <property type="entry name" value="ZnF_U1"/>
    <property type="match status" value="2"/>
</dbReference>
<dbReference type="PROSITE" id="PS50157">
    <property type="entry name" value="ZINC_FINGER_C2H2_2"/>
    <property type="match status" value="1"/>
</dbReference>
<dbReference type="AlphaFoldDB" id="A0AAJ7SGL7"/>
<dbReference type="GO" id="GO:0008270">
    <property type="term" value="F:zinc ion binding"/>
    <property type="evidence" value="ECO:0007669"/>
    <property type="project" value="UniProtKB-KW"/>
</dbReference>
<evidence type="ECO:0000313" key="10">
    <source>
        <dbReference type="Proteomes" id="UP000694867"/>
    </source>
</evidence>
<evidence type="ECO:0000259" key="9">
    <source>
        <dbReference type="PROSITE" id="PS50157"/>
    </source>
</evidence>
<dbReference type="GO" id="GO:0042273">
    <property type="term" value="P:ribosomal large subunit biogenesis"/>
    <property type="evidence" value="ECO:0007669"/>
    <property type="project" value="TreeGrafter"/>
</dbReference>
<dbReference type="GO" id="GO:0030687">
    <property type="term" value="C:preribosome, large subunit precursor"/>
    <property type="evidence" value="ECO:0007669"/>
    <property type="project" value="TreeGrafter"/>
</dbReference>
<feature type="domain" description="C2H2-type" evidence="9">
    <location>
        <begin position="71"/>
        <end position="101"/>
    </location>
</feature>
<comment type="similarity">
    <text evidence="7">Belongs to the REI1 family.</text>
</comment>
<dbReference type="Gene3D" id="3.30.160.60">
    <property type="entry name" value="Classic Zinc Finger"/>
    <property type="match status" value="1"/>
</dbReference>
<comment type="subcellular location">
    <subcellularLocation>
        <location evidence="1">Cytoplasm</location>
    </subcellularLocation>
</comment>
<keyword evidence="5" id="KW-0677">Repeat</keyword>
<dbReference type="RefSeq" id="XP_028967691.1">
    <property type="nucleotide sequence ID" value="XM_029111858.1"/>
</dbReference>
<dbReference type="Pfam" id="PF12756">
    <property type="entry name" value="zf-C2H2_2"/>
    <property type="match status" value="1"/>
</dbReference>
<dbReference type="InterPro" id="IPR013087">
    <property type="entry name" value="Znf_C2H2_type"/>
</dbReference>
<sequence>MADSGSQLTCLTCKVLFATGELQRTHYRCDWHRYNLKRKVASLPPVSAEEFARRVQAQRAQDEQNNRQEPGHCKVCKKTFASQQALENHYQSKKHHDQLKKIASGEAHLRRGPLRIRPPVTETLEIKTRVSDESVGEDDWEDIDEDEVMEENPSDEGERVENRLEKDKLLMEPKLEDCIPIHVCLFCNRKSVDSEGNLEHMAKAHSFFIPDPDYLEDLEGLLKYLGYKVGALKVCLLCDSDQKTPFRTIHAVQQHMLDKGHTAMFFDSALEYSDFYDFSSTHPEGADADEEFNPELLQMNPDWSLQLPSGVFIGHRSLARYYRQNLPPERPGMARNRGALLFQNYKALGWTGASTKEQAMAKARDQKFAQKVLRQSYLKLGVKANKLQHHFRQQVMF</sequence>
<dbReference type="SUPFAM" id="SSF57667">
    <property type="entry name" value="beta-beta-alpha zinc fingers"/>
    <property type="match status" value="2"/>
</dbReference>
<keyword evidence="2" id="KW-0963">Cytoplasm</keyword>
<dbReference type="SMART" id="SM00355">
    <property type="entry name" value="ZnF_C2H2"/>
    <property type="match status" value="4"/>
</dbReference>
<dbReference type="InterPro" id="IPR040025">
    <property type="entry name" value="Znf622/Rei1/Reh1"/>
</dbReference>
<protein>
    <submittedName>
        <fullName evidence="11">Zinc finger protein 622</fullName>
    </submittedName>
</protein>
<evidence type="ECO:0000256" key="2">
    <source>
        <dbReference type="ARBA" id="ARBA00022490"/>
    </source>
</evidence>
<keyword evidence="6" id="KW-0862">Zinc</keyword>
<dbReference type="PROSITE" id="PS00028">
    <property type="entry name" value="ZINC_FINGER_C2H2_1"/>
    <property type="match status" value="1"/>
</dbReference>
<evidence type="ECO:0000256" key="8">
    <source>
        <dbReference type="PROSITE-ProRule" id="PRU00042"/>
    </source>
</evidence>
<dbReference type="InterPro" id="IPR041661">
    <property type="entry name" value="ZN622/Rei1/Reh1_Znf-C2H2"/>
</dbReference>
<dbReference type="PANTHER" id="PTHR13182">
    <property type="entry name" value="ZINC FINGER PROTEIN 622"/>
    <property type="match status" value="1"/>
</dbReference>
<accession>A0AAJ7SGL7</accession>
<proteinExistence type="inferred from homology"/>
<reference evidence="11" key="1">
    <citation type="submission" date="2025-08" db="UniProtKB">
        <authorList>
            <consortium name="RefSeq"/>
        </authorList>
    </citation>
    <scope>IDENTIFICATION</scope>
</reference>
<evidence type="ECO:0000256" key="4">
    <source>
        <dbReference type="ARBA" id="ARBA00022723"/>
    </source>
</evidence>
<keyword evidence="10" id="KW-1185">Reference proteome</keyword>
<dbReference type="Proteomes" id="UP000694867">
    <property type="component" value="Unplaced"/>
</dbReference>
<evidence type="ECO:0000256" key="6">
    <source>
        <dbReference type="ARBA" id="ARBA00022833"/>
    </source>
</evidence>
<dbReference type="GO" id="GO:0005737">
    <property type="term" value="C:cytoplasm"/>
    <property type="evidence" value="ECO:0007669"/>
    <property type="project" value="UniProtKB-SubCell"/>
</dbReference>
<name>A0AAJ7SGL7_9ACAR</name>
<dbReference type="KEGG" id="goe:100900696"/>
<keyword evidence="8" id="KW-0863">Zinc-finger</keyword>
<keyword evidence="3" id="KW-0690">Ribosome biogenesis</keyword>
<dbReference type="InterPro" id="IPR003604">
    <property type="entry name" value="Matrin/U1-like-C_Znf_C2H2"/>
</dbReference>
<evidence type="ECO:0000256" key="5">
    <source>
        <dbReference type="ARBA" id="ARBA00022737"/>
    </source>
</evidence>
<gene>
    <name evidence="11" type="primary">LOC100900696</name>
</gene>
<dbReference type="GO" id="GO:0003676">
    <property type="term" value="F:nucleic acid binding"/>
    <property type="evidence" value="ECO:0007669"/>
    <property type="project" value="InterPro"/>
</dbReference>
<keyword evidence="4" id="KW-0479">Metal-binding</keyword>